<sequence>MSQPFTHPHPRNVDNPLEARSGKLTETYKGYDPRILVFYPIVTVLLLLILGGFAYQQLFKADIYHERERLQHQRRILLPAPRGNIYDREGRLLVGNRARFEVTLNLDELRREFRLEYLRIRKNYRELGDKDIPSSSQMAVIARYSVVQRYLDEVNRVIGREAQVSSRDLERHFRQQLLLPYTLLDDLTSGDYARLAEQLPVRSPLQLTASSVRDYPHGSAASHILGYTGATDDIPVEGFPGEDLATFKMRGTTGRAGIELQFNDHLQGKAGGAIYRVDPAGYRIDPPLMRRTPVQGRNIALSLDLDLQLAAEAAIESMADEDGTRIAGAAVAIDVRTGEVLAMASKPDYNLNDFTPRLGSDAAKKIEEEGAWLNRAIQGLYPPGSTFKLLTAVAAFRSGVLEPDTEVVCHGVMRVGSRLFPCHDRRAHGPISFPDAIAKSCNIFFYTEGIAAGPQSLADNARRFGLGQRTGIELPYESGRMNIADPAWKKENRGESWTDGDTANMSIGQGFLLFSPLQMACFAASIARGELRTPPTLLHDPGRPALHTEPIGLTPAQQATLVEGMVRTARIGTARSLSSLKIYPEFKNLVIAGKTGTAQVPNPKGGKQLNIAWFVGFAPADNPQIAIAVAMEGHVPGEEYGGGTIAAPIAGIILKAWQAKRAAPAAQARTVATR</sequence>
<comment type="subcellular location">
    <subcellularLocation>
        <location evidence="2">Cell membrane</location>
    </subcellularLocation>
    <subcellularLocation>
        <location evidence="1">Membrane</location>
        <topology evidence="1">Single-pass membrane protein</topology>
    </subcellularLocation>
</comment>
<dbReference type="GO" id="GO:0016740">
    <property type="term" value="F:transferase activity"/>
    <property type="evidence" value="ECO:0007669"/>
    <property type="project" value="UniProtKB-KW"/>
</dbReference>
<keyword evidence="6" id="KW-0133">Cell shape</keyword>
<comment type="caution">
    <text evidence="14">The sequence shown here is derived from an EMBL/GenBank/DDBJ whole genome shotgun (WGS) entry which is preliminary data.</text>
</comment>
<dbReference type="GO" id="GO:0071555">
    <property type="term" value="P:cell wall organization"/>
    <property type="evidence" value="ECO:0007669"/>
    <property type="project" value="UniProtKB-KW"/>
</dbReference>
<evidence type="ECO:0000313" key="14">
    <source>
        <dbReference type="EMBL" id="OAM87146.1"/>
    </source>
</evidence>
<evidence type="ECO:0000256" key="10">
    <source>
        <dbReference type="ARBA" id="ARBA00023316"/>
    </source>
</evidence>
<dbReference type="Gene3D" id="3.40.710.10">
    <property type="entry name" value="DD-peptidase/beta-lactamase superfamily"/>
    <property type="match status" value="1"/>
</dbReference>
<keyword evidence="3" id="KW-1003">Cell membrane</keyword>
<evidence type="ECO:0000313" key="15">
    <source>
        <dbReference type="Proteomes" id="UP000078486"/>
    </source>
</evidence>
<organism evidence="14 15">
    <name type="scientific">Termitidicoccus mucosus</name>
    <dbReference type="NCBI Taxonomy" id="1184151"/>
    <lineage>
        <taxon>Bacteria</taxon>
        <taxon>Pseudomonadati</taxon>
        <taxon>Verrucomicrobiota</taxon>
        <taxon>Opitutia</taxon>
        <taxon>Opitutales</taxon>
        <taxon>Opitutaceae</taxon>
        <taxon>Termitidicoccus</taxon>
    </lineage>
</organism>
<keyword evidence="14" id="KW-0808">Transferase</keyword>
<dbReference type="Gene3D" id="3.90.1310.10">
    <property type="entry name" value="Penicillin-binding protein 2a (Domain 2)"/>
    <property type="match status" value="1"/>
</dbReference>
<evidence type="ECO:0000256" key="9">
    <source>
        <dbReference type="ARBA" id="ARBA00023136"/>
    </source>
</evidence>
<dbReference type="InterPro" id="IPR050515">
    <property type="entry name" value="Beta-lactam/transpept"/>
</dbReference>
<gene>
    <name evidence="14" type="ORF">AW736_24255</name>
</gene>
<dbReference type="STRING" id="1184151.AW736_24255"/>
<dbReference type="PANTHER" id="PTHR30627">
    <property type="entry name" value="PEPTIDOGLYCAN D,D-TRANSPEPTIDASE"/>
    <property type="match status" value="1"/>
</dbReference>
<keyword evidence="7" id="KW-0573">Peptidoglycan synthesis</keyword>
<keyword evidence="9 11" id="KW-0472">Membrane</keyword>
<keyword evidence="8 11" id="KW-1133">Transmembrane helix</keyword>
<dbReference type="SUPFAM" id="SSF56601">
    <property type="entry name" value="beta-lactamase/transpeptidase-like"/>
    <property type="match status" value="1"/>
</dbReference>
<dbReference type="EMBL" id="LRRQ01000183">
    <property type="protein sequence ID" value="OAM87146.1"/>
    <property type="molecule type" value="Genomic_DNA"/>
</dbReference>
<evidence type="ECO:0000256" key="2">
    <source>
        <dbReference type="ARBA" id="ARBA00004236"/>
    </source>
</evidence>
<evidence type="ECO:0000256" key="1">
    <source>
        <dbReference type="ARBA" id="ARBA00004167"/>
    </source>
</evidence>
<proteinExistence type="predicted"/>
<evidence type="ECO:0000256" key="3">
    <source>
        <dbReference type="ARBA" id="ARBA00022475"/>
    </source>
</evidence>
<keyword evidence="5 11" id="KW-0812">Transmembrane</keyword>
<evidence type="ECO:0000256" key="4">
    <source>
        <dbReference type="ARBA" id="ARBA00022645"/>
    </source>
</evidence>
<keyword evidence="4" id="KW-0378">Hydrolase</keyword>
<dbReference type="PANTHER" id="PTHR30627:SF2">
    <property type="entry name" value="PEPTIDOGLYCAN D,D-TRANSPEPTIDASE MRDA"/>
    <property type="match status" value="1"/>
</dbReference>
<evidence type="ECO:0000256" key="5">
    <source>
        <dbReference type="ARBA" id="ARBA00022692"/>
    </source>
</evidence>
<dbReference type="OrthoDB" id="9804124at2"/>
<protein>
    <submittedName>
        <fullName evidence="14">Peptidoglycan glycosyltransferase</fullName>
    </submittedName>
</protein>
<evidence type="ECO:0000259" key="12">
    <source>
        <dbReference type="Pfam" id="PF00905"/>
    </source>
</evidence>
<dbReference type="AlphaFoldDB" id="A0A178IDN2"/>
<dbReference type="InterPro" id="IPR005311">
    <property type="entry name" value="PBP_dimer"/>
</dbReference>
<dbReference type="Pfam" id="PF03717">
    <property type="entry name" value="PBP_dimer"/>
    <property type="match status" value="1"/>
</dbReference>
<keyword evidence="4" id="KW-0645">Protease</keyword>
<dbReference type="Pfam" id="PF00905">
    <property type="entry name" value="Transpeptidase"/>
    <property type="match status" value="1"/>
</dbReference>
<name>A0A178IDN2_9BACT</name>
<dbReference type="InterPro" id="IPR001460">
    <property type="entry name" value="PCN-bd_Tpept"/>
</dbReference>
<evidence type="ECO:0000256" key="8">
    <source>
        <dbReference type="ARBA" id="ARBA00022989"/>
    </source>
</evidence>
<feature type="domain" description="Penicillin-binding protein transpeptidase" evidence="12">
    <location>
        <begin position="328"/>
        <end position="654"/>
    </location>
</feature>
<dbReference type="RefSeq" id="WP_068772888.1">
    <property type="nucleotide sequence ID" value="NZ_KV441846.1"/>
</dbReference>
<dbReference type="Proteomes" id="UP000078486">
    <property type="component" value="Unassembled WGS sequence"/>
</dbReference>
<dbReference type="GO" id="GO:0008360">
    <property type="term" value="P:regulation of cell shape"/>
    <property type="evidence" value="ECO:0007669"/>
    <property type="project" value="UniProtKB-KW"/>
</dbReference>
<dbReference type="GO" id="GO:0071972">
    <property type="term" value="F:peptidoglycan L,D-transpeptidase activity"/>
    <property type="evidence" value="ECO:0007669"/>
    <property type="project" value="TreeGrafter"/>
</dbReference>
<feature type="domain" description="Penicillin-binding protein dimerisation" evidence="13">
    <location>
        <begin position="79"/>
        <end position="284"/>
    </location>
</feature>
<dbReference type="InterPro" id="IPR036138">
    <property type="entry name" value="PBP_dimer_sf"/>
</dbReference>
<feature type="transmembrane region" description="Helical" evidence="11">
    <location>
        <begin position="36"/>
        <end position="55"/>
    </location>
</feature>
<evidence type="ECO:0000256" key="11">
    <source>
        <dbReference type="SAM" id="Phobius"/>
    </source>
</evidence>
<keyword evidence="15" id="KW-1185">Reference proteome</keyword>
<keyword evidence="4" id="KW-0121">Carboxypeptidase</keyword>
<dbReference type="GO" id="GO:0009252">
    <property type="term" value="P:peptidoglycan biosynthetic process"/>
    <property type="evidence" value="ECO:0007669"/>
    <property type="project" value="UniProtKB-KW"/>
</dbReference>
<evidence type="ECO:0000256" key="7">
    <source>
        <dbReference type="ARBA" id="ARBA00022984"/>
    </source>
</evidence>
<reference evidence="14 15" key="1">
    <citation type="submission" date="2016-01" db="EMBL/GenBank/DDBJ databases">
        <title>High potential of lignocellulose degradation of a new Verrucomicrobia species.</title>
        <authorList>
            <person name="Wang Y."/>
            <person name="Shi Y."/>
            <person name="Qiu Z."/>
            <person name="Liu S."/>
            <person name="Yang H."/>
        </authorList>
    </citation>
    <scope>NUCLEOTIDE SEQUENCE [LARGE SCALE GENOMIC DNA]</scope>
    <source>
        <strain evidence="14 15">TSB47</strain>
    </source>
</reference>
<accession>A0A178IDN2</accession>
<dbReference type="InterPro" id="IPR012338">
    <property type="entry name" value="Beta-lactam/transpept-like"/>
</dbReference>
<dbReference type="GO" id="GO:0005886">
    <property type="term" value="C:plasma membrane"/>
    <property type="evidence" value="ECO:0007669"/>
    <property type="project" value="UniProtKB-SubCell"/>
</dbReference>
<keyword evidence="10" id="KW-0961">Cell wall biogenesis/degradation</keyword>
<dbReference type="SUPFAM" id="SSF56519">
    <property type="entry name" value="Penicillin binding protein dimerisation domain"/>
    <property type="match status" value="1"/>
</dbReference>
<dbReference type="GO" id="GO:0008658">
    <property type="term" value="F:penicillin binding"/>
    <property type="evidence" value="ECO:0007669"/>
    <property type="project" value="InterPro"/>
</dbReference>
<evidence type="ECO:0000259" key="13">
    <source>
        <dbReference type="Pfam" id="PF03717"/>
    </source>
</evidence>
<evidence type="ECO:0000256" key="6">
    <source>
        <dbReference type="ARBA" id="ARBA00022960"/>
    </source>
</evidence>